<name>A0A8J7TKR2_9BACT</name>
<protein>
    <recommendedName>
        <fullName evidence="2">DprA winged helix domain-containing protein</fullName>
    </recommendedName>
</protein>
<evidence type="ECO:0000313" key="4">
    <source>
        <dbReference type="Proteomes" id="UP000664277"/>
    </source>
</evidence>
<dbReference type="InterPro" id="IPR036388">
    <property type="entry name" value="WH-like_DNA-bd_sf"/>
</dbReference>
<organism evidence="3 4">
    <name type="scientific">Candidatus Obscuribacter phosphatis</name>
    <dbReference type="NCBI Taxonomy" id="1906157"/>
    <lineage>
        <taxon>Bacteria</taxon>
        <taxon>Bacillati</taxon>
        <taxon>Candidatus Melainabacteria</taxon>
        <taxon>Candidatus Obscuribacterales</taxon>
        <taxon>Candidatus Obscuribacteraceae</taxon>
        <taxon>Candidatus Obscuribacter</taxon>
    </lineage>
</organism>
<dbReference type="InterPro" id="IPR041614">
    <property type="entry name" value="DprA_WH"/>
</dbReference>
<reference evidence="3" key="1">
    <citation type="submission" date="2021-02" db="EMBL/GenBank/DDBJ databases">
        <title>Genome-Resolved Metagenomics of a Microbial Community Performing Photosynthetic Biological Nutrient Removal.</title>
        <authorList>
            <person name="Mcdaniel E.A."/>
        </authorList>
    </citation>
    <scope>NUCLEOTIDE SEQUENCE</scope>
    <source>
        <strain evidence="3">UWPOB_OBS1</strain>
    </source>
</reference>
<dbReference type="Proteomes" id="UP000664277">
    <property type="component" value="Unassembled WGS sequence"/>
</dbReference>
<sequence length="417" mass="48195">MKSDPHNLISLMQIDNARGKSTEIKEQAKKAWAEFCERFPSEKDCAKDLADLLTERGLLACYCFTDDSICSQFRFEDDYRLAICIKCANSYRTTAGTFFDRRRKLRPWYAAMWFMENGVFISSNWFGKIVRVAQATALNIYHLLMYSIDLEFNPESENVWSREFLPHFIKRSIWSIRGLHPSSEESEQDQESKQKEKKESAPFDMKDSDIFEKTQQEPISDSSDANEFTGMDNSSNLTFHNEPEHQLILDCLRQAGALHPDELSTRTDLEIAKLNERLTDLELSGLIKMTFGGRFELTSREPRSAPKGGNHCVDELDSYQIEMESELITREPGNAKKHKSVLRKEFDRLIRKEFQGISRKYLQLYLSIAKLLSFSTVQSERSIIDACLKTGDLETKKLKLYQTPMVLCFPLNADSRN</sequence>
<evidence type="ECO:0000259" key="2">
    <source>
        <dbReference type="Pfam" id="PF17782"/>
    </source>
</evidence>
<evidence type="ECO:0000256" key="1">
    <source>
        <dbReference type="SAM" id="MobiDB-lite"/>
    </source>
</evidence>
<accession>A0A8J7TKR2</accession>
<feature type="domain" description="DprA winged helix" evidence="2">
    <location>
        <begin position="241"/>
        <end position="288"/>
    </location>
</feature>
<dbReference type="EMBL" id="JAFLCK010000008">
    <property type="protein sequence ID" value="MBN8660220.1"/>
    <property type="molecule type" value="Genomic_DNA"/>
</dbReference>
<dbReference type="Pfam" id="PF17782">
    <property type="entry name" value="WHD_DprA"/>
    <property type="match status" value="1"/>
</dbReference>
<feature type="compositionally biased region" description="Basic and acidic residues" evidence="1">
    <location>
        <begin position="190"/>
        <end position="215"/>
    </location>
</feature>
<feature type="region of interest" description="Disordered" evidence="1">
    <location>
        <begin position="180"/>
        <end position="239"/>
    </location>
</feature>
<gene>
    <name evidence="3" type="ORF">J0M35_07635</name>
</gene>
<proteinExistence type="predicted"/>
<dbReference type="AlphaFoldDB" id="A0A8J7TKR2"/>
<evidence type="ECO:0000313" key="3">
    <source>
        <dbReference type="EMBL" id="MBN8660220.1"/>
    </source>
</evidence>
<dbReference type="Gene3D" id="1.10.10.10">
    <property type="entry name" value="Winged helix-like DNA-binding domain superfamily/Winged helix DNA-binding domain"/>
    <property type="match status" value="1"/>
</dbReference>
<comment type="caution">
    <text evidence="3">The sequence shown here is derived from an EMBL/GenBank/DDBJ whole genome shotgun (WGS) entry which is preliminary data.</text>
</comment>
<feature type="compositionally biased region" description="Polar residues" evidence="1">
    <location>
        <begin position="216"/>
        <end position="239"/>
    </location>
</feature>